<dbReference type="PANTHER" id="PTHR21339">
    <property type="entry name" value="RADICAL S-ADENOSYL METHIONINE DOMAIN-CONTAINING PROTEIN 2"/>
    <property type="match status" value="1"/>
</dbReference>
<dbReference type="InterPro" id="IPR013785">
    <property type="entry name" value="Aldolase_TIM"/>
</dbReference>
<dbReference type="CDD" id="cd01335">
    <property type="entry name" value="Radical_SAM"/>
    <property type="match status" value="1"/>
</dbReference>
<dbReference type="SFLD" id="SFLDF00318">
    <property type="entry name" value="Viperin"/>
    <property type="match status" value="1"/>
</dbReference>
<evidence type="ECO:0000256" key="2">
    <source>
        <dbReference type="ARBA" id="ARBA00022485"/>
    </source>
</evidence>
<dbReference type="InterPro" id="IPR007197">
    <property type="entry name" value="rSAM"/>
</dbReference>
<feature type="transmembrane region" description="Helical" evidence="10">
    <location>
        <begin position="12"/>
        <end position="30"/>
    </location>
</feature>
<keyword evidence="2" id="KW-0004">4Fe-4S</keyword>
<evidence type="ECO:0000256" key="1">
    <source>
        <dbReference type="ARBA" id="ARBA00001966"/>
    </source>
</evidence>
<dbReference type="InterPro" id="IPR051196">
    <property type="entry name" value="RSAD2/Viperin_antiviral"/>
</dbReference>
<evidence type="ECO:0000256" key="8">
    <source>
        <dbReference type="ARBA" id="ARBA00023118"/>
    </source>
</evidence>
<evidence type="ECO:0000256" key="10">
    <source>
        <dbReference type="SAM" id="Phobius"/>
    </source>
</evidence>
<dbReference type="EMBL" id="PDNA01000191">
    <property type="protein sequence ID" value="PGH05106.1"/>
    <property type="molecule type" value="Genomic_DNA"/>
</dbReference>
<dbReference type="GO" id="GO:0003824">
    <property type="term" value="F:catalytic activity"/>
    <property type="evidence" value="ECO:0007669"/>
    <property type="project" value="InterPro"/>
</dbReference>
<evidence type="ECO:0000256" key="9">
    <source>
        <dbReference type="ARBA" id="ARBA00023128"/>
    </source>
</evidence>
<accession>A0A2B7X7R7</accession>
<comment type="cofactor">
    <cofactor evidence="1">
        <name>[4Fe-4S] cluster</name>
        <dbReference type="ChEBI" id="CHEBI:49883"/>
    </cofactor>
</comment>
<keyword evidence="10" id="KW-0812">Transmembrane</keyword>
<dbReference type="Pfam" id="PF04055">
    <property type="entry name" value="Radical_SAM"/>
    <property type="match status" value="1"/>
</dbReference>
<protein>
    <recommendedName>
        <fullName evidence="11">Radical SAM core domain-containing protein</fullName>
    </recommendedName>
</protein>
<dbReference type="GO" id="GO:0051607">
    <property type="term" value="P:defense response to virus"/>
    <property type="evidence" value="ECO:0007669"/>
    <property type="project" value="UniProtKB-KW"/>
</dbReference>
<dbReference type="NCBIfam" id="NF038283">
    <property type="entry name" value="viperin_w_prok"/>
    <property type="match status" value="1"/>
</dbReference>
<gene>
    <name evidence="12" type="ORF">AJ80_08405</name>
</gene>
<sequence length="322" mass="37505">MALVQLLSSASWYLPLVYTVFVLAGALGLYRYTRCQRKSNVPLSVNYHFTRQCNKTCGFCFHTATASFKRTEDEAKSGLRRLEAAGMKKINFAGGEPFLYPRFLGNMIVFCKEQLHLESVSIVTNGSKVRRDFLQRYGQYIDIMAVSCDSFDEHTNIEIGRGSGNQVDQLFRIAEWCQEFGIKFKLNTVVCNLNYKEDMNLTVLLVAGENDFDKTLRNVRKFQITDEQYKEFCRRHQHQPYFVPEPNVLMAKSYLILDEYMWFLNRDGREPSKSILEVEVSEALAQVYWDRDSFVQRGGVYDWSREVTSSRCDMANDERLEW</sequence>
<dbReference type="OrthoDB" id="549750at2759"/>
<dbReference type="GO" id="GO:0046872">
    <property type="term" value="F:metal ion binding"/>
    <property type="evidence" value="ECO:0007669"/>
    <property type="project" value="UniProtKB-KW"/>
</dbReference>
<evidence type="ECO:0000256" key="4">
    <source>
        <dbReference type="ARBA" id="ARBA00022723"/>
    </source>
</evidence>
<dbReference type="STRING" id="1447883.A0A2B7X7R7"/>
<name>A0A2B7X7R7_POLH7</name>
<keyword evidence="10" id="KW-1133">Transmembrane helix</keyword>
<dbReference type="SMART" id="SM00729">
    <property type="entry name" value="Elp3"/>
    <property type="match status" value="1"/>
</dbReference>
<keyword evidence="5" id="KW-0809">Transit peptide</keyword>
<dbReference type="Gene3D" id="3.20.20.70">
    <property type="entry name" value="Aldolase class I"/>
    <property type="match status" value="1"/>
</dbReference>
<dbReference type="SFLD" id="SFLDG01088">
    <property type="entry name" value="antiviral_proteins"/>
    <property type="match status" value="1"/>
</dbReference>
<proteinExistence type="predicted"/>
<evidence type="ECO:0000256" key="3">
    <source>
        <dbReference type="ARBA" id="ARBA00022691"/>
    </source>
</evidence>
<dbReference type="InterPro" id="IPR006638">
    <property type="entry name" value="Elp3/MiaA/NifB-like_rSAM"/>
</dbReference>
<evidence type="ECO:0000256" key="6">
    <source>
        <dbReference type="ARBA" id="ARBA00023004"/>
    </source>
</evidence>
<feature type="domain" description="Radical SAM core" evidence="11">
    <location>
        <begin position="39"/>
        <end position="267"/>
    </location>
</feature>
<evidence type="ECO:0000256" key="7">
    <source>
        <dbReference type="ARBA" id="ARBA00023014"/>
    </source>
</evidence>
<evidence type="ECO:0000313" key="13">
    <source>
        <dbReference type="Proteomes" id="UP000224634"/>
    </source>
</evidence>
<dbReference type="GO" id="GO:0051539">
    <property type="term" value="F:4 iron, 4 sulfur cluster binding"/>
    <property type="evidence" value="ECO:0007669"/>
    <property type="project" value="UniProtKB-KW"/>
</dbReference>
<evidence type="ECO:0000313" key="12">
    <source>
        <dbReference type="EMBL" id="PGH05106.1"/>
    </source>
</evidence>
<keyword evidence="8" id="KW-0051">Antiviral defense</keyword>
<dbReference type="PANTHER" id="PTHR21339:SF0">
    <property type="entry name" value="S-ADENOSYLMETHIONINE-DEPENDENT NUCLEOTIDE DEHYDRATASE RSAD2"/>
    <property type="match status" value="1"/>
</dbReference>
<dbReference type="AlphaFoldDB" id="A0A2B7X7R7"/>
<organism evidence="12 13">
    <name type="scientific">Polytolypa hystricis (strain UAMH7299)</name>
    <dbReference type="NCBI Taxonomy" id="1447883"/>
    <lineage>
        <taxon>Eukaryota</taxon>
        <taxon>Fungi</taxon>
        <taxon>Dikarya</taxon>
        <taxon>Ascomycota</taxon>
        <taxon>Pezizomycotina</taxon>
        <taxon>Eurotiomycetes</taxon>
        <taxon>Eurotiomycetidae</taxon>
        <taxon>Onygenales</taxon>
        <taxon>Onygenales incertae sedis</taxon>
        <taxon>Polytolypa</taxon>
    </lineage>
</organism>
<keyword evidence="13" id="KW-1185">Reference proteome</keyword>
<dbReference type="Proteomes" id="UP000224634">
    <property type="component" value="Unassembled WGS sequence"/>
</dbReference>
<dbReference type="PROSITE" id="PS51918">
    <property type="entry name" value="RADICAL_SAM"/>
    <property type="match status" value="1"/>
</dbReference>
<keyword evidence="4" id="KW-0479">Metal-binding</keyword>
<keyword evidence="7" id="KW-0411">Iron-sulfur</keyword>
<keyword evidence="9" id="KW-0496">Mitochondrion</keyword>
<dbReference type="SFLD" id="SFLDS00029">
    <property type="entry name" value="Radical_SAM"/>
    <property type="match status" value="1"/>
</dbReference>
<keyword evidence="3" id="KW-0949">S-adenosyl-L-methionine</keyword>
<keyword evidence="6" id="KW-0408">Iron</keyword>
<comment type="caution">
    <text evidence="12">The sequence shown here is derived from an EMBL/GenBank/DDBJ whole genome shotgun (WGS) entry which is preliminary data.</text>
</comment>
<evidence type="ECO:0000259" key="11">
    <source>
        <dbReference type="PROSITE" id="PS51918"/>
    </source>
</evidence>
<reference evidence="12 13" key="1">
    <citation type="submission" date="2017-10" db="EMBL/GenBank/DDBJ databases">
        <title>Comparative genomics in systemic dimorphic fungi from Ajellomycetaceae.</title>
        <authorList>
            <person name="Munoz J.F."/>
            <person name="Mcewen J.G."/>
            <person name="Clay O.K."/>
            <person name="Cuomo C.A."/>
        </authorList>
    </citation>
    <scope>NUCLEOTIDE SEQUENCE [LARGE SCALE GENOMIC DNA]</scope>
    <source>
        <strain evidence="12 13">UAMH7299</strain>
    </source>
</reference>
<dbReference type="InterPro" id="IPR058240">
    <property type="entry name" value="rSAM_sf"/>
</dbReference>
<keyword evidence="10" id="KW-0472">Membrane</keyword>
<evidence type="ECO:0000256" key="5">
    <source>
        <dbReference type="ARBA" id="ARBA00022946"/>
    </source>
</evidence>
<dbReference type="SUPFAM" id="SSF102114">
    <property type="entry name" value="Radical SAM enzymes"/>
    <property type="match status" value="1"/>
</dbReference>
<dbReference type="SFLD" id="SFLDG01067">
    <property type="entry name" value="SPASM/twitch_domain_containing"/>
    <property type="match status" value="1"/>
</dbReference>